<evidence type="ECO:0000313" key="2">
    <source>
        <dbReference type="EMBL" id="OKL41072.1"/>
    </source>
</evidence>
<feature type="compositionally biased region" description="Basic and acidic residues" evidence="1">
    <location>
        <begin position="104"/>
        <end position="115"/>
    </location>
</feature>
<dbReference type="Proteomes" id="UP000186551">
    <property type="component" value="Unassembled WGS sequence"/>
</dbReference>
<feature type="compositionally biased region" description="Basic and acidic residues" evidence="1">
    <location>
        <begin position="265"/>
        <end position="275"/>
    </location>
</feature>
<feature type="compositionally biased region" description="Basic and acidic residues" evidence="1">
    <location>
        <begin position="210"/>
        <end position="246"/>
    </location>
</feature>
<name>A0A1Q5PG03_9BACT</name>
<accession>A0A1Q5PG03</accession>
<organism evidence="2 3">
    <name type="scientific">Pontibacter flavimaris</name>
    <dbReference type="NCBI Taxonomy" id="1797110"/>
    <lineage>
        <taxon>Bacteria</taxon>
        <taxon>Pseudomonadati</taxon>
        <taxon>Bacteroidota</taxon>
        <taxon>Cytophagia</taxon>
        <taxon>Cytophagales</taxon>
        <taxon>Hymenobacteraceae</taxon>
        <taxon>Pontibacter</taxon>
    </lineage>
</organism>
<feature type="region of interest" description="Disordered" evidence="1">
    <location>
        <begin position="210"/>
        <end position="275"/>
    </location>
</feature>
<feature type="compositionally biased region" description="Basic and acidic residues" evidence="1">
    <location>
        <begin position="1"/>
        <end position="11"/>
    </location>
</feature>
<feature type="compositionally biased region" description="Basic and acidic residues" evidence="1">
    <location>
        <begin position="21"/>
        <end position="35"/>
    </location>
</feature>
<feature type="region of interest" description="Disordered" evidence="1">
    <location>
        <begin position="1"/>
        <end position="164"/>
    </location>
</feature>
<dbReference type="AlphaFoldDB" id="A0A1Q5PG03"/>
<dbReference type="STRING" id="1797110.A3841_14700"/>
<comment type="caution">
    <text evidence="2">The sequence shown here is derived from an EMBL/GenBank/DDBJ whole genome shotgun (WGS) entry which is preliminary data.</text>
</comment>
<sequence length="275" mass="32295">MENEPMNRDSSGRNNQQIGKKLYDKDQQHQGEHAQRYGYRGGQGSTREWGEGNFFHTGPNPRGAQDTNERKYGENYRHDRNATYAQGRNAHLSDHYGSRSGSAYRDESHYLDHGNRSGQQSMQRPQTPGGSLQGNYSDMNDRRNQPWNEGPGTRSRYKDDDFRYGSGSHNWYTEGRYTPDSDATAPYPRDNRGFIERVKDTWNDIWHSDNPDYHPRQHHVSGADRLDSHRRYGSENYRDRNYDRGYEGGPRWADETDSGNYDYYKGIDRNQRYRR</sequence>
<feature type="compositionally biased region" description="Polar residues" evidence="1">
    <location>
        <begin position="116"/>
        <end position="138"/>
    </location>
</feature>
<feature type="compositionally biased region" description="Basic and acidic residues" evidence="1">
    <location>
        <begin position="67"/>
        <end position="81"/>
    </location>
</feature>
<evidence type="ECO:0000313" key="3">
    <source>
        <dbReference type="Proteomes" id="UP000186551"/>
    </source>
</evidence>
<gene>
    <name evidence="2" type="ORF">A3841_14700</name>
</gene>
<evidence type="ECO:0000256" key="1">
    <source>
        <dbReference type="SAM" id="MobiDB-lite"/>
    </source>
</evidence>
<keyword evidence="3" id="KW-1185">Reference proteome</keyword>
<dbReference type="RefSeq" id="WP_073851690.1">
    <property type="nucleotide sequence ID" value="NZ_LVWA01000004.1"/>
</dbReference>
<protein>
    <submittedName>
        <fullName evidence="2">Uncharacterized protein</fullName>
    </submittedName>
</protein>
<reference evidence="2 3" key="1">
    <citation type="submission" date="2016-03" db="EMBL/GenBank/DDBJ databases">
        <title>Genome sequence of Pontibacter sp. nov., of the family cytophagaceae, isolated from marine sediment of the Yellow Sea, China.</title>
        <authorList>
            <person name="Zhang G."/>
            <person name="Zhang R."/>
        </authorList>
    </citation>
    <scope>NUCLEOTIDE SEQUENCE [LARGE SCALE GENOMIC DNA]</scope>
    <source>
        <strain evidence="2 3">S10-8</strain>
    </source>
</reference>
<dbReference type="EMBL" id="LVWA01000004">
    <property type="protein sequence ID" value="OKL41072.1"/>
    <property type="molecule type" value="Genomic_DNA"/>
</dbReference>
<proteinExistence type="predicted"/>
<dbReference type="OrthoDB" id="892383at2"/>